<dbReference type="InterPro" id="IPR029064">
    <property type="entry name" value="Ribosomal_eL30-like_sf"/>
</dbReference>
<keyword evidence="3 6" id="KW-0808">Transferase</keyword>
<feature type="domain" description="RNA 2-O ribose methyltransferase substrate binding" evidence="5">
    <location>
        <begin position="78"/>
        <end position="159"/>
    </location>
</feature>
<dbReference type="SUPFAM" id="SSF75217">
    <property type="entry name" value="alpha/beta knot"/>
    <property type="match status" value="1"/>
</dbReference>
<dbReference type="PANTHER" id="PTHR46429:SF1">
    <property type="entry name" value="23S RRNA (GUANOSINE-2'-O-)-METHYLTRANSFERASE RLMB"/>
    <property type="match status" value="1"/>
</dbReference>
<dbReference type="CDD" id="cd18103">
    <property type="entry name" value="SpoU-like_RlmB"/>
    <property type="match status" value="1"/>
</dbReference>
<evidence type="ECO:0000256" key="3">
    <source>
        <dbReference type="ARBA" id="ARBA00022679"/>
    </source>
</evidence>
<keyword evidence="7" id="KW-1185">Reference proteome</keyword>
<evidence type="ECO:0000256" key="2">
    <source>
        <dbReference type="ARBA" id="ARBA00022603"/>
    </source>
</evidence>
<dbReference type="FunFam" id="3.40.1280.10:FF:000008">
    <property type="entry name" value="Group 3 RNA methyltransferase TrmH"/>
    <property type="match status" value="1"/>
</dbReference>
<comment type="similarity">
    <text evidence="1">Belongs to the class IV-like SAM-binding methyltransferase superfamily. RNA methyltransferase TrmH family.</text>
</comment>
<dbReference type="InterPro" id="IPR029026">
    <property type="entry name" value="tRNA_m1G_MTases_N"/>
</dbReference>
<dbReference type="InterPro" id="IPR029028">
    <property type="entry name" value="Alpha/beta_knot_MTases"/>
</dbReference>
<proteinExistence type="inferred from homology"/>
<reference evidence="6 7" key="1">
    <citation type="submission" date="2020-08" db="EMBL/GenBank/DDBJ databases">
        <title>Sequencing the genomes of 1000 actinobacteria strains.</title>
        <authorList>
            <person name="Klenk H.-P."/>
        </authorList>
    </citation>
    <scope>NUCLEOTIDE SEQUENCE [LARGE SCALE GENOMIC DNA]</scope>
    <source>
        <strain evidence="6 7">DSM 102030</strain>
    </source>
</reference>
<evidence type="ECO:0000259" key="5">
    <source>
        <dbReference type="SMART" id="SM00967"/>
    </source>
</evidence>
<keyword evidence="2 6" id="KW-0489">Methyltransferase</keyword>
<dbReference type="SUPFAM" id="SSF55315">
    <property type="entry name" value="L30e-like"/>
    <property type="match status" value="1"/>
</dbReference>
<dbReference type="GO" id="GO:0032259">
    <property type="term" value="P:methylation"/>
    <property type="evidence" value="ECO:0007669"/>
    <property type="project" value="UniProtKB-KW"/>
</dbReference>
<name>A0A7W7W4T0_9ACTN</name>
<feature type="compositionally biased region" description="Low complexity" evidence="4">
    <location>
        <begin position="44"/>
        <end position="63"/>
    </location>
</feature>
<dbReference type="EC" id="2.1.1.185" evidence="6"/>
<dbReference type="GO" id="GO:0003723">
    <property type="term" value="F:RNA binding"/>
    <property type="evidence" value="ECO:0007669"/>
    <property type="project" value="InterPro"/>
</dbReference>
<feature type="region of interest" description="Disordered" evidence="4">
    <location>
        <begin position="1"/>
        <end position="78"/>
    </location>
</feature>
<evidence type="ECO:0000256" key="1">
    <source>
        <dbReference type="ARBA" id="ARBA00007228"/>
    </source>
</evidence>
<protein>
    <submittedName>
        <fullName evidence="6">23S rRNA (Guanosine2251-2'-O)-methyltransferase</fullName>
        <ecNumber evidence="6">2.1.1.185</ecNumber>
    </submittedName>
</protein>
<evidence type="ECO:0000256" key="4">
    <source>
        <dbReference type="SAM" id="MobiDB-lite"/>
    </source>
</evidence>
<evidence type="ECO:0000313" key="7">
    <source>
        <dbReference type="Proteomes" id="UP000523007"/>
    </source>
</evidence>
<organism evidence="6 7">
    <name type="scientific">Lipingzhangella halophila</name>
    <dbReference type="NCBI Taxonomy" id="1783352"/>
    <lineage>
        <taxon>Bacteria</taxon>
        <taxon>Bacillati</taxon>
        <taxon>Actinomycetota</taxon>
        <taxon>Actinomycetes</taxon>
        <taxon>Streptosporangiales</taxon>
        <taxon>Nocardiopsidaceae</taxon>
        <taxon>Lipingzhangella</taxon>
    </lineage>
</organism>
<dbReference type="EMBL" id="JACHJT010000001">
    <property type="protein sequence ID" value="MBB4934126.1"/>
    <property type="molecule type" value="Genomic_DNA"/>
</dbReference>
<evidence type="ECO:0000313" key="6">
    <source>
        <dbReference type="EMBL" id="MBB4934126.1"/>
    </source>
</evidence>
<feature type="compositionally biased region" description="Basic residues" evidence="4">
    <location>
        <begin position="1"/>
        <end position="10"/>
    </location>
</feature>
<dbReference type="GO" id="GO:0006396">
    <property type="term" value="P:RNA processing"/>
    <property type="evidence" value="ECO:0007669"/>
    <property type="project" value="InterPro"/>
</dbReference>
<comment type="caution">
    <text evidence="6">The sequence shown here is derived from an EMBL/GenBank/DDBJ whole genome shotgun (WGS) entry which is preliminary data.</text>
</comment>
<feature type="compositionally biased region" description="Basic and acidic residues" evidence="4">
    <location>
        <begin position="20"/>
        <end position="31"/>
    </location>
</feature>
<dbReference type="GO" id="GO:0008173">
    <property type="term" value="F:RNA methyltransferase activity"/>
    <property type="evidence" value="ECO:0007669"/>
    <property type="project" value="InterPro"/>
</dbReference>
<dbReference type="InterPro" id="IPR013123">
    <property type="entry name" value="SpoU_subst-bd"/>
</dbReference>
<dbReference type="InterPro" id="IPR001537">
    <property type="entry name" value="SpoU_MeTrfase"/>
</dbReference>
<dbReference type="Pfam" id="PF08032">
    <property type="entry name" value="SpoU_sub_bind"/>
    <property type="match status" value="1"/>
</dbReference>
<dbReference type="InterPro" id="IPR004441">
    <property type="entry name" value="rRNA_MeTrfase_TrmH"/>
</dbReference>
<dbReference type="SMART" id="SM00967">
    <property type="entry name" value="SpoU_sub_bind"/>
    <property type="match status" value="1"/>
</dbReference>
<dbReference type="Gene3D" id="3.40.1280.10">
    <property type="match status" value="1"/>
</dbReference>
<dbReference type="Pfam" id="PF00588">
    <property type="entry name" value="SpoU_methylase"/>
    <property type="match status" value="1"/>
</dbReference>
<accession>A0A7W7W4T0</accession>
<dbReference type="RefSeq" id="WP_184581958.1">
    <property type="nucleotide sequence ID" value="NZ_JACHJT010000001.1"/>
</dbReference>
<dbReference type="PANTHER" id="PTHR46429">
    <property type="entry name" value="23S RRNA (GUANOSINE-2'-O-)-METHYLTRANSFERASE RLMB"/>
    <property type="match status" value="1"/>
</dbReference>
<gene>
    <name evidence="6" type="ORF">F4561_004946</name>
</gene>
<sequence>MPAKKSKKGPTKGTGGKGKRALEGKKTTLPKEKRHWYGKKQSTAASRPQQGARAAAPRPDTGTGPPGTPGREGGGSELLVGRNPVLEVLRAGVPARRLFLANSLETDPRIAEAARLAGEAGVEIHEISKAQLDRRCEGSGQPGAAHQGIALKVPPYDYWDSDRLLETAQAADTPPLVVALDSVTDPHNLGAVARSAAAFGAHGLLIPERRSAGVTMGAWKTSAGALARMPIAQATNLTRALESYKRAGLFIAGLAADGESTVRDLDLASGPLVIVIGSEGKGLSRLVRQTCDTVAGIPISGTESLNASVAAGITLYEVAQHRASASR</sequence>
<dbReference type="NCBIfam" id="TIGR00186">
    <property type="entry name" value="rRNA_methyl_3"/>
    <property type="match status" value="1"/>
</dbReference>
<dbReference type="AlphaFoldDB" id="A0A7W7W4T0"/>
<dbReference type="GO" id="GO:0005829">
    <property type="term" value="C:cytosol"/>
    <property type="evidence" value="ECO:0007669"/>
    <property type="project" value="TreeGrafter"/>
</dbReference>
<dbReference type="Proteomes" id="UP000523007">
    <property type="component" value="Unassembled WGS sequence"/>
</dbReference>
<dbReference type="Gene3D" id="3.30.1330.30">
    <property type="match status" value="1"/>
</dbReference>